<dbReference type="SUPFAM" id="SSF53187">
    <property type="entry name" value="Zn-dependent exopeptidases"/>
    <property type="match status" value="1"/>
</dbReference>
<keyword evidence="2" id="KW-0378">Hydrolase</keyword>
<dbReference type="OrthoDB" id="10830at2"/>
<dbReference type="Pfam" id="PF17033">
    <property type="entry name" value="Peptidase_M99"/>
    <property type="match status" value="1"/>
</dbReference>
<keyword evidence="3" id="KW-1185">Reference proteome</keyword>
<evidence type="ECO:0000313" key="2">
    <source>
        <dbReference type="EMBL" id="TCK05212.1"/>
    </source>
</evidence>
<name>A0A4R1GLH8_9BACT</name>
<proteinExistence type="predicted"/>
<gene>
    <name evidence="2" type="ORF">CLV27_0638</name>
</gene>
<dbReference type="CDD" id="cd06243">
    <property type="entry name" value="M14_CP_Csd4-like"/>
    <property type="match status" value="1"/>
</dbReference>
<keyword evidence="2" id="KW-0645">Protease</keyword>
<sequence>MENIGRREFIAGALALLLPAIPDRAEAAKGRGVRVKLPEFPFQSTVITGKKKGKRILIVGGIHGNEPGAYKAADILRNVEVEKGELIIAPRSNFLSVLANVRGYNGDMNRKFAQISPKDPDYPYVKRLKELIKEFKPDVVLSLHDGYGFHVLNKRFWGQCIVIDEDVYNGYPLGKIAREVSNAVNKRVQKRRWKVPVFNTRTFSPDTEHPEQRRSLTYYCLSKCNVPAFCLEASKQLPDLETKVKFHLLMMKEFFRLYGVKIKPDFDTLLSKTKELLDSKRLYTARIRINGRELEISSSKTFKVPKGSTFEFVAFHGSEGTNVISRDVNMNWRSFTVRRRISFEVKDDFKKVFKVRLLVT</sequence>
<dbReference type="AlphaFoldDB" id="A0A4R1GLH8"/>
<keyword evidence="2" id="KW-0121">Carboxypeptidase</keyword>
<dbReference type="RefSeq" id="WP_132525733.1">
    <property type="nucleotide sequence ID" value="NZ_SMFV01000002.1"/>
</dbReference>
<comment type="caution">
    <text evidence="2">The sequence shown here is derived from an EMBL/GenBank/DDBJ whole genome shotgun (WGS) entry which is preliminary data.</text>
</comment>
<dbReference type="Proteomes" id="UP000295777">
    <property type="component" value="Unassembled WGS sequence"/>
</dbReference>
<dbReference type="GO" id="GO:0004180">
    <property type="term" value="F:carboxypeptidase activity"/>
    <property type="evidence" value="ECO:0007669"/>
    <property type="project" value="UniProtKB-KW"/>
</dbReference>
<feature type="domain" description="D,L-carboxypeptidase peptidase" evidence="1">
    <location>
        <begin position="45"/>
        <end position="268"/>
    </location>
</feature>
<accession>A0A4R1GLH8</accession>
<evidence type="ECO:0000313" key="3">
    <source>
        <dbReference type="Proteomes" id="UP000295777"/>
    </source>
</evidence>
<dbReference type="InterPro" id="IPR031489">
    <property type="entry name" value="Peptidase_M99"/>
</dbReference>
<evidence type="ECO:0000259" key="1">
    <source>
        <dbReference type="Pfam" id="PF17033"/>
    </source>
</evidence>
<protein>
    <submittedName>
        <fullName evidence="2">Helical cell shape controlling family carboxypeptidase</fullName>
    </submittedName>
</protein>
<organism evidence="2 3">
    <name type="scientific">Phorcysia thermohydrogeniphila</name>
    <dbReference type="NCBI Taxonomy" id="936138"/>
    <lineage>
        <taxon>Bacteria</taxon>
        <taxon>Pseudomonadati</taxon>
        <taxon>Aquificota</taxon>
        <taxon>Aquificia</taxon>
        <taxon>Desulfurobacteriales</taxon>
        <taxon>Desulfurobacteriaceae</taxon>
        <taxon>Phorcysia</taxon>
    </lineage>
</organism>
<reference evidence="2 3" key="1">
    <citation type="submission" date="2019-03" db="EMBL/GenBank/DDBJ databases">
        <title>Genomic Encyclopedia of Archaeal and Bacterial Type Strains, Phase II (KMG-II): from individual species to whole genera.</title>
        <authorList>
            <person name="Goeker M."/>
        </authorList>
    </citation>
    <scope>NUCLEOTIDE SEQUENCE [LARGE SCALE GENOMIC DNA]</scope>
    <source>
        <strain evidence="2 3">DSM 24425</strain>
    </source>
</reference>
<dbReference type="EMBL" id="SMFV01000002">
    <property type="protein sequence ID" value="TCK05212.1"/>
    <property type="molecule type" value="Genomic_DNA"/>
</dbReference>
<dbReference type="Gene3D" id="3.40.630.10">
    <property type="entry name" value="Zn peptidases"/>
    <property type="match status" value="1"/>
</dbReference>